<evidence type="ECO:0000256" key="2">
    <source>
        <dbReference type="ARBA" id="ARBA00022989"/>
    </source>
</evidence>
<proteinExistence type="predicted"/>
<evidence type="ECO:0000256" key="1">
    <source>
        <dbReference type="ARBA" id="ARBA00022692"/>
    </source>
</evidence>
<evidence type="ECO:0000256" key="3">
    <source>
        <dbReference type="ARBA" id="ARBA00023136"/>
    </source>
</evidence>
<dbReference type="PANTHER" id="PTHR23546:SF1">
    <property type="entry name" value="MEMBRANE PROTEIN"/>
    <property type="match status" value="1"/>
</dbReference>
<dbReference type="Pfam" id="PF07690">
    <property type="entry name" value="MFS_1"/>
    <property type="match status" value="1"/>
</dbReference>
<sequence>MPLNANQQTRADRRGAFRLLFICLMAVGVGNSMLFAILPPLARDIGIAEIYVGAIYTLSALMYLTMSPVWGGLSDQYGRRPLVIFGLATYAASTLILAAGAWAGQSGFLPPLIAVLAMALARALFGAFGSATGPAAQAYVADRTAPSERTQALASMTAAFALGGMIGPALAAAFSERIGMVPFMVMIAVLVGACALIVRLTLPENTPPRESGRRPLSPLAQFAFAADGRVRAFVLYGCAAWLVQAASLQAIGFFVMDRLELDTTAGLQLAGVALTAGAAALIFAQLVAIPALKVSPRMLMLIGAGLTLAGQIELIFSGGYASIVLGFLLNSLGFGFARSGFTGGASLAVTPGEQGRAAGVTAATAGLGFLIAPLSGLWLYQAVGPTAPFMLNIVLSVVALGVAFFHPRVRVAVQPVEQDEDSSGVV</sequence>
<keyword evidence="1" id="KW-0812">Transmembrane</keyword>
<protein>
    <submittedName>
        <fullName evidence="4">Major facilitator transporter</fullName>
    </submittedName>
</protein>
<evidence type="ECO:0000313" key="5">
    <source>
        <dbReference type="Proteomes" id="UP000286954"/>
    </source>
</evidence>
<dbReference type="Proteomes" id="UP000286954">
    <property type="component" value="Chromosome"/>
</dbReference>
<dbReference type="AlphaFoldDB" id="A0A3T0ED46"/>
<gene>
    <name evidence="4" type="ORF">X907_2707</name>
</gene>
<dbReference type="SUPFAM" id="SSF103473">
    <property type="entry name" value="MFS general substrate transporter"/>
    <property type="match status" value="1"/>
</dbReference>
<dbReference type="KEGG" id="gak:X907_2707"/>
<dbReference type="InterPro" id="IPR020846">
    <property type="entry name" value="MFS_dom"/>
</dbReference>
<dbReference type="PROSITE" id="PS50850">
    <property type="entry name" value="MFS"/>
    <property type="match status" value="1"/>
</dbReference>
<reference evidence="4 5" key="1">
    <citation type="submission" date="2016-12" db="EMBL/GenBank/DDBJ databases">
        <title>The genome of dimorphic prosthecate Glycocaulis alkaliphilus 6b-8t, isolated from crude oil dictates its adaptability in petroleum environments.</title>
        <authorList>
            <person name="Wu X.-L."/>
            <person name="Geng S."/>
        </authorList>
    </citation>
    <scope>NUCLEOTIDE SEQUENCE [LARGE SCALE GENOMIC DNA]</scope>
    <source>
        <strain evidence="4 5">6B-8</strain>
    </source>
</reference>
<keyword evidence="3" id="KW-0472">Membrane</keyword>
<dbReference type="InterPro" id="IPR011701">
    <property type="entry name" value="MFS"/>
</dbReference>
<organism evidence="4 5">
    <name type="scientific">Glycocaulis alkaliphilus</name>
    <dbReference type="NCBI Taxonomy" id="1434191"/>
    <lineage>
        <taxon>Bacteria</taxon>
        <taxon>Pseudomonadati</taxon>
        <taxon>Pseudomonadota</taxon>
        <taxon>Alphaproteobacteria</taxon>
        <taxon>Maricaulales</taxon>
        <taxon>Maricaulaceae</taxon>
        <taxon>Glycocaulis</taxon>
    </lineage>
</organism>
<keyword evidence="2" id="KW-1133">Transmembrane helix</keyword>
<dbReference type="EMBL" id="CP018911">
    <property type="protein sequence ID" value="AZU05217.1"/>
    <property type="molecule type" value="Genomic_DNA"/>
</dbReference>
<name>A0A3T0ED46_9PROT</name>
<dbReference type="Gene3D" id="1.20.1250.20">
    <property type="entry name" value="MFS general substrate transporter like domains"/>
    <property type="match status" value="1"/>
</dbReference>
<dbReference type="RefSeq" id="WP_127568810.1">
    <property type="nucleotide sequence ID" value="NZ_BMFB01000001.1"/>
</dbReference>
<dbReference type="InterPro" id="IPR036259">
    <property type="entry name" value="MFS_trans_sf"/>
</dbReference>
<accession>A0A3T0ED46</accession>
<dbReference type="OrthoDB" id="65739at2"/>
<evidence type="ECO:0000313" key="4">
    <source>
        <dbReference type="EMBL" id="AZU05217.1"/>
    </source>
</evidence>
<dbReference type="PANTHER" id="PTHR23546">
    <property type="entry name" value="TRANSPORT PROTEIN"/>
    <property type="match status" value="1"/>
</dbReference>
<keyword evidence="5" id="KW-1185">Reference proteome</keyword>
<dbReference type="GO" id="GO:0022857">
    <property type="term" value="F:transmembrane transporter activity"/>
    <property type="evidence" value="ECO:0007669"/>
    <property type="project" value="InterPro"/>
</dbReference>